<dbReference type="InterPro" id="IPR034746">
    <property type="entry name" value="POTRA"/>
</dbReference>
<evidence type="ECO:0000256" key="4">
    <source>
        <dbReference type="ARBA" id="ARBA00022692"/>
    </source>
</evidence>
<organism evidence="11 12">
    <name type="scientific">Streptococcus varani</name>
    <dbReference type="NCBI Taxonomy" id="1608583"/>
    <lineage>
        <taxon>Bacteria</taxon>
        <taxon>Bacillati</taxon>
        <taxon>Bacillota</taxon>
        <taxon>Bacilli</taxon>
        <taxon>Lactobacillales</taxon>
        <taxon>Streptococcaceae</taxon>
        <taxon>Streptococcus</taxon>
    </lineage>
</organism>
<dbReference type="GO" id="GO:0043093">
    <property type="term" value="P:FtsZ-dependent cytokinesis"/>
    <property type="evidence" value="ECO:0007669"/>
    <property type="project" value="UniProtKB-UniRule"/>
</dbReference>
<evidence type="ECO:0000256" key="7">
    <source>
        <dbReference type="ARBA" id="ARBA00023306"/>
    </source>
</evidence>
<dbReference type="STRING" id="1608583.BN1356_01633"/>
<feature type="compositionally biased region" description="Basic and acidic residues" evidence="9">
    <location>
        <begin position="66"/>
        <end position="82"/>
    </location>
</feature>
<dbReference type="PROSITE" id="PS51779">
    <property type="entry name" value="POTRA"/>
    <property type="match status" value="1"/>
</dbReference>
<dbReference type="InterPro" id="IPR050487">
    <property type="entry name" value="FtsQ_DivIB"/>
</dbReference>
<evidence type="ECO:0000313" key="12">
    <source>
        <dbReference type="Proteomes" id="UP000198604"/>
    </source>
</evidence>
<evidence type="ECO:0000313" key="11">
    <source>
        <dbReference type="EMBL" id="CQR25291.1"/>
    </source>
</evidence>
<evidence type="ECO:0000256" key="9">
    <source>
        <dbReference type="SAM" id="MobiDB-lite"/>
    </source>
</evidence>
<dbReference type="EMBL" id="CTEN01000003">
    <property type="protein sequence ID" value="CQR25291.1"/>
    <property type="molecule type" value="Genomic_DNA"/>
</dbReference>
<feature type="domain" description="POTRA" evidence="10">
    <location>
        <begin position="150"/>
        <end position="221"/>
    </location>
</feature>
<dbReference type="Pfam" id="PF08478">
    <property type="entry name" value="POTRA_1"/>
    <property type="match status" value="1"/>
</dbReference>
<accession>A0A0E3WFD0</accession>
<protein>
    <recommendedName>
        <fullName evidence="8">Cell division protein DivIB</fullName>
    </recommendedName>
</protein>
<proteinExistence type="inferred from homology"/>
<feature type="compositionally biased region" description="Acidic residues" evidence="9">
    <location>
        <begin position="8"/>
        <end position="27"/>
    </location>
</feature>
<keyword evidence="5 8" id="KW-1133">Transmembrane helix</keyword>
<feature type="compositionally biased region" description="Basic and acidic residues" evidence="9">
    <location>
        <begin position="37"/>
        <end position="49"/>
    </location>
</feature>
<dbReference type="PANTHER" id="PTHR37820:SF1">
    <property type="entry name" value="CELL DIVISION PROTEIN FTSQ"/>
    <property type="match status" value="1"/>
</dbReference>
<keyword evidence="2 8" id="KW-1003">Cell membrane</keyword>
<name>A0A0E3WFD0_9STRE</name>
<comment type="function">
    <text evidence="8">Cell division protein that may be involved in stabilizing or promoting the assembly of the division complex.</text>
</comment>
<evidence type="ECO:0000256" key="3">
    <source>
        <dbReference type="ARBA" id="ARBA00022618"/>
    </source>
</evidence>
<feature type="region of interest" description="Disordered" evidence="9">
    <location>
        <begin position="66"/>
        <end position="94"/>
    </location>
</feature>
<evidence type="ECO:0000256" key="1">
    <source>
        <dbReference type="ARBA" id="ARBA00004370"/>
    </source>
</evidence>
<keyword evidence="4 8" id="KW-0812">Transmembrane</keyword>
<dbReference type="InterPro" id="IPR026580">
    <property type="entry name" value="DivIB"/>
</dbReference>
<evidence type="ECO:0000259" key="10">
    <source>
        <dbReference type="PROSITE" id="PS51779"/>
    </source>
</evidence>
<dbReference type="InterPro" id="IPR013685">
    <property type="entry name" value="POTRA_FtsQ_type"/>
</dbReference>
<sequence length="349" mass="39735">MTEKDVQESEEMNSGEDQEKEELVEEVAETKVAAPKENSDSDQIQKEDQEPSEFLLKWQERHEAFLAGQKEHEKPIEEEKTKSPKNSLFKKKKTAKMDPISVDVKEESHALSKETPKTALPKGLIWKVIPIISTALSFVIICLYFITPIGKMKNIQIEGNTHVESAEIVKDSLIQEEDYVLTTLLNKSGHERNIKHSNTWVKDAKMTYTFPNKFTISIQEYKQIGYVKRGEKYYSVLSSGEIADTETPHDQLPPVYTTIYLTDPELVKDLVLQLATVNQVVLSDIRDIHLTPSKVTNDLLTLTMMNGNKILIPLSDIDFKLPYYEKIAPQLEVVSVIDMEVGIFSYASQ</sequence>
<dbReference type="GO" id="GO:0005886">
    <property type="term" value="C:plasma membrane"/>
    <property type="evidence" value="ECO:0007669"/>
    <property type="project" value="UniProtKB-SubCell"/>
</dbReference>
<keyword evidence="3 8" id="KW-0132">Cell division</keyword>
<dbReference type="RefSeq" id="WP_176694253.1">
    <property type="nucleotide sequence ID" value="NZ_CTEN01000003.1"/>
</dbReference>
<feature type="transmembrane region" description="Helical" evidence="8">
    <location>
        <begin position="124"/>
        <end position="146"/>
    </location>
</feature>
<comment type="subcellular location">
    <subcellularLocation>
        <location evidence="8">Cell membrane</location>
        <topology evidence="8">Single-pass type II membrane protein</topology>
    </subcellularLocation>
    <subcellularLocation>
        <location evidence="1">Membrane</location>
    </subcellularLocation>
    <text evidence="8">Localizes to the division septum.</text>
</comment>
<reference evidence="12" key="1">
    <citation type="submission" date="2015-03" db="EMBL/GenBank/DDBJ databases">
        <authorList>
            <person name="Urmite Genomes"/>
        </authorList>
    </citation>
    <scope>NUCLEOTIDE SEQUENCE [LARGE SCALE GENOMIC DNA]</scope>
    <source>
        <strain evidence="12">FF10</strain>
    </source>
</reference>
<dbReference type="Gene3D" id="3.40.50.10960">
    <property type="match status" value="1"/>
</dbReference>
<comment type="similarity">
    <text evidence="8">Belongs to the FtsQ/DivIB family. DivIB subfamily.</text>
</comment>
<dbReference type="Proteomes" id="UP000198604">
    <property type="component" value="Unassembled WGS sequence"/>
</dbReference>
<feature type="region of interest" description="Disordered" evidence="9">
    <location>
        <begin position="1"/>
        <end position="53"/>
    </location>
</feature>
<dbReference type="GO" id="GO:0032153">
    <property type="term" value="C:cell division site"/>
    <property type="evidence" value="ECO:0007669"/>
    <property type="project" value="UniProtKB-UniRule"/>
</dbReference>
<dbReference type="HAMAP" id="MF_00912">
    <property type="entry name" value="DivIB"/>
    <property type="match status" value="1"/>
</dbReference>
<evidence type="ECO:0000256" key="5">
    <source>
        <dbReference type="ARBA" id="ARBA00022989"/>
    </source>
</evidence>
<dbReference type="AlphaFoldDB" id="A0A0E3WFD0"/>
<keyword evidence="6 8" id="KW-0472">Membrane</keyword>
<evidence type="ECO:0000256" key="6">
    <source>
        <dbReference type="ARBA" id="ARBA00023136"/>
    </source>
</evidence>
<gene>
    <name evidence="8" type="primary">divIB</name>
    <name evidence="11" type="ORF">BN1356_01633</name>
</gene>
<keyword evidence="7 8" id="KW-0131">Cell cycle</keyword>
<dbReference type="PANTHER" id="PTHR37820">
    <property type="entry name" value="CELL DIVISION PROTEIN DIVIB"/>
    <property type="match status" value="1"/>
</dbReference>
<evidence type="ECO:0000256" key="8">
    <source>
        <dbReference type="HAMAP-Rule" id="MF_00912"/>
    </source>
</evidence>
<evidence type="ECO:0000256" key="2">
    <source>
        <dbReference type="ARBA" id="ARBA00022475"/>
    </source>
</evidence>
<keyword evidence="12" id="KW-1185">Reference proteome</keyword>